<feature type="non-terminal residue" evidence="2">
    <location>
        <position position="99"/>
    </location>
</feature>
<evidence type="ECO:0000313" key="2">
    <source>
        <dbReference type="EMBL" id="TDO19860.1"/>
    </source>
</evidence>
<dbReference type="PANTHER" id="PTHR33795:SF1">
    <property type="entry name" value="INSERTION ELEMENT IS150 PROTEIN INSJ"/>
    <property type="match status" value="1"/>
</dbReference>
<dbReference type="AlphaFoldDB" id="A0A4R6IC88"/>
<dbReference type="InterPro" id="IPR052057">
    <property type="entry name" value="IS150/IS1296_orfA-like"/>
</dbReference>
<accession>A0A4R6IC88</accession>
<protein>
    <submittedName>
        <fullName evidence="2">CENP-B-like protein</fullName>
    </submittedName>
</protein>
<dbReference type="Pfam" id="PF04218">
    <property type="entry name" value="CENP-B_N"/>
    <property type="match status" value="1"/>
</dbReference>
<comment type="caution">
    <text evidence="2">The sequence shown here is derived from an EMBL/GenBank/DDBJ whole genome shotgun (WGS) entry which is preliminary data.</text>
</comment>
<dbReference type="SUPFAM" id="SSF46689">
    <property type="entry name" value="Homeodomain-like"/>
    <property type="match status" value="1"/>
</dbReference>
<dbReference type="InterPro" id="IPR010921">
    <property type="entry name" value="Trp_repressor/repl_initiator"/>
</dbReference>
<feature type="domain" description="HTH psq-type" evidence="1">
    <location>
        <begin position="3"/>
        <end position="41"/>
    </location>
</feature>
<evidence type="ECO:0000259" key="1">
    <source>
        <dbReference type="Pfam" id="PF04218"/>
    </source>
</evidence>
<dbReference type="GO" id="GO:0043565">
    <property type="term" value="F:sequence-specific DNA binding"/>
    <property type="evidence" value="ECO:0007669"/>
    <property type="project" value="InterPro"/>
</dbReference>
<dbReference type="PANTHER" id="PTHR33795">
    <property type="entry name" value="INSERTION ELEMENT IS150 PROTEIN INSJ"/>
    <property type="match status" value="1"/>
</dbReference>
<keyword evidence="3" id="KW-1185">Reference proteome</keyword>
<proteinExistence type="predicted"/>
<dbReference type="SUPFAM" id="SSF48295">
    <property type="entry name" value="TrpR-like"/>
    <property type="match status" value="1"/>
</dbReference>
<name>A0A4R6IC88_9MOLU</name>
<organism evidence="2 3">
    <name type="scientific">Mycoplasma testudineum</name>
    <dbReference type="NCBI Taxonomy" id="244584"/>
    <lineage>
        <taxon>Bacteria</taxon>
        <taxon>Bacillati</taxon>
        <taxon>Mycoplasmatota</taxon>
        <taxon>Mollicutes</taxon>
        <taxon>Mycoplasmataceae</taxon>
        <taxon>Mycoplasma</taxon>
    </lineage>
</organism>
<reference evidence="2 3" key="1">
    <citation type="submission" date="2019-03" db="EMBL/GenBank/DDBJ databases">
        <title>Genomic Encyclopedia of Archaeal and Bacterial Type Strains, Phase II (KMG-II): from individual species to whole genera.</title>
        <authorList>
            <person name="Goeker M."/>
        </authorList>
    </citation>
    <scope>NUCLEOTIDE SEQUENCE [LARGE SCALE GENOMIC DNA]</scope>
    <source>
        <strain evidence="2 3">ATCC 700618</strain>
    </source>
</reference>
<dbReference type="EMBL" id="SNWN01000012">
    <property type="protein sequence ID" value="TDO19860.1"/>
    <property type="molecule type" value="Genomic_DNA"/>
</dbReference>
<evidence type="ECO:0000313" key="3">
    <source>
        <dbReference type="Proteomes" id="UP000295518"/>
    </source>
</evidence>
<dbReference type="InterPro" id="IPR007889">
    <property type="entry name" value="HTH_Psq"/>
</dbReference>
<gene>
    <name evidence="2" type="ORF">EI74_0499</name>
</gene>
<dbReference type="Gene3D" id="1.10.10.60">
    <property type="entry name" value="Homeodomain-like"/>
    <property type="match status" value="1"/>
</dbReference>
<sequence>MKLTYEDKIKIIEMIDKGVPMNQIAQTYQLDDSTVLGIKNKYFQLGVEGLKRNKYTIYTQEFKLSVIKNYWKGIPLQQLAIDYNIPNGASTIYRWIKEY</sequence>
<dbReference type="Proteomes" id="UP000295518">
    <property type="component" value="Unassembled WGS sequence"/>
</dbReference>
<dbReference type="RefSeq" id="WP_133509975.1">
    <property type="nucleotide sequence ID" value="NZ_SNWN01000012.1"/>
</dbReference>
<dbReference type="InterPro" id="IPR009057">
    <property type="entry name" value="Homeodomain-like_sf"/>
</dbReference>